<dbReference type="GO" id="GO:0019290">
    <property type="term" value="P:siderophore biosynthetic process"/>
    <property type="evidence" value="ECO:0007669"/>
    <property type="project" value="InterPro"/>
</dbReference>
<proteinExistence type="predicted"/>
<dbReference type="AlphaFoldDB" id="A0A1C2EBZ2"/>
<evidence type="ECO:0000313" key="3">
    <source>
        <dbReference type="EMBL" id="OCX24515.1"/>
    </source>
</evidence>
<organism evidence="3 4">
    <name type="scientific">Mesorhizobium hungaricum</name>
    <dbReference type="NCBI Taxonomy" id="1566387"/>
    <lineage>
        <taxon>Bacteria</taxon>
        <taxon>Pseudomonadati</taxon>
        <taxon>Pseudomonadota</taxon>
        <taxon>Alphaproteobacteria</taxon>
        <taxon>Hyphomicrobiales</taxon>
        <taxon>Phyllobacteriaceae</taxon>
        <taxon>Mesorhizobium</taxon>
    </lineage>
</organism>
<dbReference type="Proteomes" id="UP000094412">
    <property type="component" value="Unassembled WGS sequence"/>
</dbReference>
<reference evidence="3 4" key="1">
    <citation type="submission" date="2016-08" db="EMBL/GenBank/DDBJ databases">
        <title>Whole genome sequence of Mesorhizobium sp. strain UASWS1009 isolated from industrial sewage.</title>
        <authorList>
            <person name="Crovadore J."/>
            <person name="Calmin G."/>
            <person name="Chablais R."/>
            <person name="Cochard B."/>
            <person name="Lefort F."/>
        </authorList>
    </citation>
    <scope>NUCLEOTIDE SEQUENCE [LARGE SCALE GENOMIC DNA]</scope>
    <source>
        <strain evidence="3 4">UASWS1009</strain>
    </source>
</reference>
<dbReference type="EMBL" id="MDEO01000021">
    <property type="protein sequence ID" value="OCX24515.1"/>
    <property type="molecule type" value="Genomic_DNA"/>
</dbReference>
<dbReference type="STRING" id="1566387.QV13_02155"/>
<evidence type="ECO:0000259" key="2">
    <source>
        <dbReference type="SMART" id="SM01006"/>
    </source>
</evidence>
<sequence>MNIQQRERPGETAGILATSKHYLGSDDGAFEVHFDGAHLKLASSVGAAMARATLTRHEAGLLLEDIAFEPGRRDQPQMLAALADAIFCRFHEVRQILLPPVEEAWPVIALATAHTDEPVASRQRTIVERSKFNQLPLLWRRQASHLTYPTLETGIGPADRLPPLRPPRPNGMLYERWLPELGLTIAFRPIDRHRDLDLFHDWMNDGRVSFFWELAQSREELNAYLSAQEQDPHIFGAIASLDGEPTGYLEFYWAKEDRLGPCYEPQDYDRGWHALIGNKRHLGRPKTLALFRSVTHYLFLDDPRTQRIVGEPRASNHKMLSYCAHAAYDKVKEFDFPHKRAMLVCCERERFFHEVPL</sequence>
<accession>A0A1C2EBZ2</accession>
<dbReference type="InterPro" id="IPR019432">
    <property type="entry name" value="Acyltransferase_MbtK/IucB-like"/>
</dbReference>
<comment type="caution">
    <text evidence="3">The sequence shown here is derived from an EMBL/GenBank/DDBJ whole genome shotgun (WGS) entry which is preliminary data.</text>
</comment>
<dbReference type="PANTHER" id="PTHR31438:SF1">
    <property type="entry name" value="LYSINE N-ACYLTRANSFERASE C17G9.06C-RELATED"/>
    <property type="match status" value="1"/>
</dbReference>
<evidence type="ECO:0000256" key="1">
    <source>
        <dbReference type="ARBA" id="ARBA00004924"/>
    </source>
</evidence>
<gene>
    <name evidence="3" type="ORF">QV13_02155</name>
</gene>
<dbReference type="PANTHER" id="PTHR31438">
    <property type="entry name" value="LYSINE N-ACYLTRANSFERASE C17G9.06C-RELATED"/>
    <property type="match status" value="1"/>
</dbReference>
<protein>
    <submittedName>
        <fullName evidence="3">GNAT family N-acetyltransferase</fullName>
    </submittedName>
</protein>
<name>A0A1C2EBZ2_9HYPH</name>
<dbReference type="OrthoDB" id="9087497at2"/>
<dbReference type="Gene3D" id="3.40.630.30">
    <property type="match status" value="1"/>
</dbReference>
<dbReference type="SUPFAM" id="SSF55729">
    <property type="entry name" value="Acyl-CoA N-acyltransferases (Nat)"/>
    <property type="match status" value="1"/>
</dbReference>
<dbReference type="SMART" id="SM01006">
    <property type="entry name" value="AlcB"/>
    <property type="match status" value="1"/>
</dbReference>
<comment type="pathway">
    <text evidence="1">Siderophore biosynthesis.</text>
</comment>
<dbReference type="RefSeq" id="WP_024922628.1">
    <property type="nucleotide sequence ID" value="NZ_MDEO01000021.1"/>
</dbReference>
<evidence type="ECO:0000313" key="4">
    <source>
        <dbReference type="Proteomes" id="UP000094412"/>
    </source>
</evidence>
<dbReference type="InterPro" id="IPR016181">
    <property type="entry name" value="Acyl_CoA_acyltransferase"/>
</dbReference>
<dbReference type="GO" id="GO:0016410">
    <property type="term" value="F:N-acyltransferase activity"/>
    <property type="evidence" value="ECO:0007669"/>
    <property type="project" value="TreeGrafter"/>
</dbReference>
<keyword evidence="4" id="KW-1185">Reference proteome</keyword>
<keyword evidence="3" id="KW-0808">Transferase</keyword>
<dbReference type="Pfam" id="PF13523">
    <property type="entry name" value="Acetyltransf_8"/>
    <property type="match status" value="1"/>
</dbReference>
<feature type="domain" description="Acyltransferase MbtK/IucB-like conserved" evidence="2">
    <location>
        <begin position="188"/>
        <end position="235"/>
    </location>
</feature>